<dbReference type="Proteomes" id="UP000644610">
    <property type="component" value="Unassembled WGS sequence"/>
</dbReference>
<evidence type="ECO:0000313" key="2">
    <source>
        <dbReference type="EMBL" id="GII50154.1"/>
    </source>
</evidence>
<proteinExistence type="predicted"/>
<evidence type="ECO:0000313" key="3">
    <source>
        <dbReference type="Proteomes" id="UP000644610"/>
    </source>
</evidence>
<gene>
    <name evidence="2" type="ORF">Psi02_65780</name>
</gene>
<protein>
    <submittedName>
        <fullName evidence="2">Uncharacterized protein</fullName>
    </submittedName>
</protein>
<keyword evidence="1" id="KW-0732">Signal</keyword>
<feature type="chain" id="PRO_5035188638" evidence="1">
    <location>
        <begin position="21"/>
        <end position="166"/>
    </location>
</feature>
<sequence>MWAVATTVACGAVGLSGSMAADADTAMTKAAPAGQQDGEPWLDTYGVAGLPAPFALNPVVFTVTTNGGVPWVYDPREPSGQPRWQNLRRVPGSQGGNVINISVAQGDNSLSPVVGTTQSLKITARTGSGLFSTTCGIAAVGMNTVFPTAGSLTNCSAWAAMPSSTP</sequence>
<organism evidence="2 3">
    <name type="scientific">Planotetraspora silvatica</name>
    <dbReference type="NCBI Taxonomy" id="234614"/>
    <lineage>
        <taxon>Bacteria</taxon>
        <taxon>Bacillati</taxon>
        <taxon>Actinomycetota</taxon>
        <taxon>Actinomycetes</taxon>
        <taxon>Streptosporangiales</taxon>
        <taxon>Streptosporangiaceae</taxon>
        <taxon>Planotetraspora</taxon>
    </lineage>
</organism>
<feature type="signal peptide" evidence="1">
    <location>
        <begin position="1"/>
        <end position="20"/>
    </location>
</feature>
<dbReference type="AlphaFoldDB" id="A0A8J3UQP3"/>
<name>A0A8J3UQP3_9ACTN</name>
<evidence type="ECO:0000256" key="1">
    <source>
        <dbReference type="SAM" id="SignalP"/>
    </source>
</evidence>
<keyword evidence="3" id="KW-1185">Reference proteome</keyword>
<accession>A0A8J3UQP3</accession>
<reference evidence="2" key="1">
    <citation type="submission" date="2021-01" db="EMBL/GenBank/DDBJ databases">
        <title>Whole genome shotgun sequence of Planotetraspora silvatica NBRC 100141.</title>
        <authorList>
            <person name="Komaki H."/>
            <person name="Tamura T."/>
        </authorList>
    </citation>
    <scope>NUCLEOTIDE SEQUENCE</scope>
    <source>
        <strain evidence="2">NBRC 100141</strain>
    </source>
</reference>
<comment type="caution">
    <text evidence="2">The sequence shown here is derived from an EMBL/GenBank/DDBJ whole genome shotgun (WGS) entry which is preliminary data.</text>
</comment>
<dbReference type="EMBL" id="BOOQ01000049">
    <property type="protein sequence ID" value="GII50154.1"/>
    <property type="molecule type" value="Genomic_DNA"/>
</dbReference>